<dbReference type="RefSeq" id="WP_076342135.1">
    <property type="nucleotide sequence ID" value="NZ_JBGNFS010000007.1"/>
</dbReference>
<accession>A0A1U7NKC0</accession>
<reference evidence="2 3" key="1">
    <citation type="submission" date="2016-11" db="EMBL/GenBank/DDBJ databases">
        <title>Description of two novel members of the family Erysipelotrichaceae: Ileibacterium lipovorans gen. nov., sp. nov. and Dubosiella newyorkensis, gen. nov., sp. nov.</title>
        <authorList>
            <person name="Cox L.M."/>
            <person name="Sohn J."/>
            <person name="Tyrrell K.L."/>
            <person name="Citron D.M."/>
            <person name="Lawson P.A."/>
            <person name="Patel N.B."/>
            <person name="Iizumi T."/>
            <person name="Perez-Perez G.I."/>
            <person name="Goldstein E.J."/>
            <person name="Blaser M.J."/>
        </authorList>
    </citation>
    <scope>NUCLEOTIDE SEQUENCE [LARGE SCALE GENOMIC DNA]</scope>
    <source>
        <strain evidence="2 3">NYU-BL-A4</strain>
    </source>
</reference>
<keyword evidence="1" id="KW-0812">Transmembrane</keyword>
<dbReference type="STRING" id="1862672.BO225_10180"/>
<proteinExistence type="predicted"/>
<name>A0A1U7NKC0_9FIRM</name>
<protein>
    <submittedName>
        <fullName evidence="2">Uncharacterized protein</fullName>
    </submittedName>
</protein>
<dbReference type="EMBL" id="MPKA01000102">
    <property type="protein sequence ID" value="OLU44604.1"/>
    <property type="molecule type" value="Genomic_DNA"/>
</dbReference>
<organism evidence="2 3">
    <name type="scientific">Dubosiella newyorkensis</name>
    <dbReference type="NCBI Taxonomy" id="1862672"/>
    <lineage>
        <taxon>Bacteria</taxon>
        <taxon>Bacillati</taxon>
        <taxon>Bacillota</taxon>
        <taxon>Erysipelotrichia</taxon>
        <taxon>Erysipelotrichales</taxon>
        <taxon>Erysipelotrichaceae</taxon>
        <taxon>Dubosiella</taxon>
    </lineage>
</organism>
<keyword evidence="3" id="KW-1185">Reference proteome</keyword>
<feature type="transmembrane region" description="Helical" evidence="1">
    <location>
        <begin position="70"/>
        <end position="86"/>
    </location>
</feature>
<gene>
    <name evidence="2" type="ORF">BO225_10180</name>
</gene>
<dbReference type="GeneID" id="78276303"/>
<dbReference type="AlphaFoldDB" id="A0A1U7NKC0"/>
<evidence type="ECO:0000313" key="3">
    <source>
        <dbReference type="Proteomes" id="UP000186705"/>
    </source>
</evidence>
<comment type="caution">
    <text evidence="2">The sequence shown here is derived from an EMBL/GenBank/DDBJ whole genome shotgun (WGS) entry which is preliminary data.</text>
</comment>
<feature type="transmembrane region" description="Helical" evidence="1">
    <location>
        <begin position="12"/>
        <end position="39"/>
    </location>
</feature>
<evidence type="ECO:0000313" key="2">
    <source>
        <dbReference type="EMBL" id="OLU44604.1"/>
    </source>
</evidence>
<keyword evidence="1" id="KW-0472">Membrane</keyword>
<evidence type="ECO:0000256" key="1">
    <source>
        <dbReference type="SAM" id="Phobius"/>
    </source>
</evidence>
<sequence length="87" mass="9590">MKQEKKSLYSIAGFVSLIGAAINGIGALMMLMVGISLIFQPNLFQFLSEQGLLDTAMDQQMIGNLLSMNHIWLIIVYLGLSVVMILK</sequence>
<keyword evidence="1" id="KW-1133">Transmembrane helix</keyword>
<dbReference type="Proteomes" id="UP000186705">
    <property type="component" value="Unassembled WGS sequence"/>
</dbReference>